<keyword evidence="8" id="KW-1133">Transmembrane helix</keyword>
<evidence type="ECO:0000256" key="2">
    <source>
        <dbReference type="ARBA" id="ARBA00022679"/>
    </source>
</evidence>
<organism evidence="12 13">
    <name type="scientific">Polysphondylium violaceum</name>
    <dbReference type="NCBI Taxonomy" id="133409"/>
    <lineage>
        <taxon>Eukaryota</taxon>
        <taxon>Amoebozoa</taxon>
        <taxon>Evosea</taxon>
        <taxon>Eumycetozoa</taxon>
        <taxon>Dictyostelia</taxon>
        <taxon>Dictyosteliales</taxon>
        <taxon>Dictyosteliaceae</taxon>
        <taxon>Polysphondylium</taxon>
    </lineage>
</organism>
<keyword evidence="6" id="KW-0833">Ubl conjugation pathway</keyword>
<evidence type="ECO:0000256" key="1">
    <source>
        <dbReference type="ARBA" id="ARBA00004141"/>
    </source>
</evidence>
<evidence type="ECO:0000256" key="8">
    <source>
        <dbReference type="ARBA" id="ARBA00022989"/>
    </source>
</evidence>
<gene>
    <name evidence="12" type="ORF">CYY_004235</name>
</gene>
<keyword evidence="5" id="KW-0863">Zinc-finger</keyword>
<protein>
    <recommendedName>
        <fullName evidence="11">RING-CH-type domain-containing protein</fullName>
    </recommendedName>
</protein>
<feature type="compositionally biased region" description="Low complexity" evidence="10">
    <location>
        <begin position="273"/>
        <end position="285"/>
    </location>
</feature>
<proteinExistence type="predicted"/>
<evidence type="ECO:0000256" key="3">
    <source>
        <dbReference type="ARBA" id="ARBA00022692"/>
    </source>
</evidence>
<dbReference type="SMART" id="SM00744">
    <property type="entry name" value="RINGv"/>
    <property type="match status" value="1"/>
</dbReference>
<dbReference type="InterPro" id="IPR013083">
    <property type="entry name" value="Znf_RING/FYVE/PHD"/>
</dbReference>
<evidence type="ECO:0000256" key="4">
    <source>
        <dbReference type="ARBA" id="ARBA00022723"/>
    </source>
</evidence>
<dbReference type="GO" id="GO:0008270">
    <property type="term" value="F:zinc ion binding"/>
    <property type="evidence" value="ECO:0007669"/>
    <property type="project" value="UniProtKB-KW"/>
</dbReference>
<feature type="compositionally biased region" description="Polar residues" evidence="10">
    <location>
        <begin position="286"/>
        <end position="311"/>
    </location>
</feature>
<dbReference type="EMBL" id="AJWJ01000146">
    <property type="protein sequence ID" value="KAF2074453.1"/>
    <property type="molecule type" value="Genomic_DNA"/>
</dbReference>
<accession>A0A8J4PUX2</accession>
<sequence length="424" mass="48316">MLVECRFCLEEVEVDDLQFNTIKHSKDGSEAQESAYIELTPITANKRHRKNLGNRLVRPCDCKGTQRHVHVKCLCEWIGKCNKWYCGICHRVYNLSPHHLHYCVMKLQRRGVLKNLPPIYSSSEFSRSSYFALLIFMGTLSMLMLPSTIPEHNSKTSFTNTHPSTTHPKGFPYSSPNSYINFYPSSSSPSIYSSAYAPPTNSGGGMENQGPMGGLASEYSASFNSQLSSIFSSCQLKYPDDEKFSSFVCHSNLFLPTNFMYNNKDNSHHKGDSNNNLTGNNGSNNADGVSNALDNNKQQIPNNKHQGAPSQWSYLSPEEELFLKLNHYHSPNLNYIHNIQNYQYHYSNIGKNPKPFTMSNNNNNINNGGERNQFRYHQNIDSSPLLDHQIPNIYIPHQKYHRVSITDSMKNIFCNLIPIEQFCQ</sequence>
<dbReference type="GO" id="GO:0016020">
    <property type="term" value="C:membrane"/>
    <property type="evidence" value="ECO:0007669"/>
    <property type="project" value="UniProtKB-SubCell"/>
</dbReference>
<name>A0A8J4PUX2_9MYCE</name>
<dbReference type="OrthoDB" id="20664at2759"/>
<evidence type="ECO:0000259" key="11">
    <source>
        <dbReference type="PROSITE" id="PS51292"/>
    </source>
</evidence>
<dbReference type="PANTHER" id="PTHR46065">
    <property type="entry name" value="E3 UBIQUITIN-PROTEIN LIGASE MARCH 2/3 FAMILY MEMBER"/>
    <property type="match status" value="1"/>
</dbReference>
<evidence type="ECO:0000256" key="9">
    <source>
        <dbReference type="ARBA" id="ARBA00023136"/>
    </source>
</evidence>
<comment type="caution">
    <text evidence="12">The sequence shown here is derived from an EMBL/GenBank/DDBJ whole genome shotgun (WGS) entry which is preliminary data.</text>
</comment>
<feature type="domain" description="RING-CH-type" evidence="11">
    <location>
        <begin position="1"/>
        <end position="96"/>
    </location>
</feature>
<evidence type="ECO:0000256" key="7">
    <source>
        <dbReference type="ARBA" id="ARBA00022833"/>
    </source>
</evidence>
<dbReference type="PROSITE" id="PS51292">
    <property type="entry name" value="ZF_RING_CH"/>
    <property type="match status" value="1"/>
</dbReference>
<dbReference type="GO" id="GO:0016740">
    <property type="term" value="F:transferase activity"/>
    <property type="evidence" value="ECO:0007669"/>
    <property type="project" value="UniProtKB-KW"/>
</dbReference>
<keyword evidence="4" id="KW-0479">Metal-binding</keyword>
<dbReference type="Proteomes" id="UP000695562">
    <property type="component" value="Unassembled WGS sequence"/>
</dbReference>
<reference evidence="12" key="1">
    <citation type="submission" date="2020-01" db="EMBL/GenBank/DDBJ databases">
        <title>Development of genomics and gene disruption for Polysphondylium violaceum indicates a role for the polyketide synthase stlB in stalk morphogenesis.</title>
        <authorList>
            <person name="Narita B."/>
            <person name="Kawabe Y."/>
            <person name="Kin K."/>
            <person name="Saito T."/>
            <person name="Gibbs R."/>
            <person name="Kuspa A."/>
            <person name="Muzny D."/>
            <person name="Queller D."/>
            <person name="Richards S."/>
            <person name="Strassman J."/>
            <person name="Sucgang R."/>
            <person name="Worley K."/>
            <person name="Schaap P."/>
        </authorList>
    </citation>
    <scope>NUCLEOTIDE SEQUENCE</scope>
    <source>
        <strain evidence="12">QSvi11</strain>
    </source>
</reference>
<evidence type="ECO:0000256" key="10">
    <source>
        <dbReference type="SAM" id="MobiDB-lite"/>
    </source>
</evidence>
<evidence type="ECO:0000313" key="12">
    <source>
        <dbReference type="EMBL" id="KAF2074453.1"/>
    </source>
</evidence>
<dbReference type="SUPFAM" id="SSF57850">
    <property type="entry name" value="RING/U-box"/>
    <property type="match status" value="1"/>
</dbReference>
<keyword evidence="9" id="KW-0472">Membrane</keyword>
<keyword evidence="7" id="KW-0862">Zinc</keyword>
<comment type="subcellular location">
    <subcellularLocation>
        <location evidence="1">Membrane</location>
        <topology evidence="1">Multi-pass membrane protein</topology>
    </subcellularLocation>
</comment>
<feature type="region of interest" description="Disordered" evidence="10">
    <location>
        <begin position="265"/>
        <end position="311"/>
    </location>
</feature>
<keyword evidence="13" id="KW-1185">Reference proteome</keyword>
<keyword evidence="3" id="KW-0812">Transmembrane</keyword>
<dbReference type="InterPro" id="IPR011016">
    <property type="entry name" value="Znf_RING-CH"/>
</dbReference>
<dbReference type="CDD" id="cd16495">
    <property type="entry name" value="RING_CH-C4HC3_MARCH"/>
    <property type="match status" value="1"/>
</dbReference>
<dbReference type="AlphaFoldDB" id="A0A8J4PUX2"/>
<dbReference type="PANTHER" id="PTHR46065:SF3">
    <property type="entry name" value="FI20425P1"/>
    <property type="match status" value="1"/>
</dbReference>
<evidence type="ECO:0000256" key="5">
    <source>
        <dbReference type="ARBA" id="ARBA00022771"/>
    </source>
</evidence>
<evidence type="ECO:0000313" key="13">
    <source>
        <dbReference type="Proteomes" id="UP000695562"/>
    </source>
</evidence>
<dbReference type="Gene3D" id="3.30.40.10">
    <property type="entry name" value="Zinc/RING finger domain, C3HC4 (zinc finger)"/>
    <property type="match status" value="1"/>
</dbReference>
<keyword evidence="2" id="KW-0808">Transferase</keyword>
<dbReference type="Pfam" id="PF12906">
    <property type="entry name" value="RINGv"/>
    <property type="match status" value="1"/>
</dbReference>
<evidence type="ECO:0000256" key="6">
    <source>
        <dbReference type="ARBA" id="ARBA00022786"/>
    </source>
</evidence>